<comment type="caution">
    <text evidence="9">The sequence shown here is derived from an EMBL/GenBank/DDBJ whole genome shotgun (WGS) entry which is preliminary data.</text>
</comment>
<organism evidence="9 10">
    <name type="scientific">Ensete ventricosum</name>
    <name type="common">Abyssinian banana</name>
    <name type="synonym">Musa ensete</name>
    <dbReference type="NCBI Taxonomy" id="4639"/>
    <lineage>
        <taxon>Eukaryota</taxon>
        <taxon>Viridiplantae</taxon>
        <taxon>Streptophyta</taxon>
        <taxon>Embryophyta</taxon>
        <taxon>Tracheophyta</taxon>
        <taxon>Spermatophyta</taxon>
        <taxon>Magnoliopsida</taxon>
        <taxon>Liliopsida</taxon>
        <taxon>Zingiberales</taxon>
        <taxon>Musaceae</taxon>
        <taxon>Ensete</taxon>
    </lineage>
</organism>
<accession>A0A426ZNC8</accession>
<keyword evidence="5" id="KW-0999">Mitochondrion inner membrane</keyword>
<comment type="subcellular location">
    <subcellularLocation>
        <location evidence="2">Mitochondrion inner membrane</location>
        <topology evidence="2">Single-pass membrane protein</topology>
    </subcellularLocation>
</comment>
<dbReference type="Pfam" id="PF04418">
    <property type="entry name" value="DUF543"/>
    <property type="match status" value="1"/>
</dbReference>
<sequence>MAEEQQQKAEGIPPRYDLNAKWDACVDITMRRLTYSSLAGAFTALLFFSEFSPPRSISVILPSVWSTMRQISPRSLVLWVGCTRLGDRI</sequence>
<evidence type="ECO:0000256" key="2">
    <source>
        <dbReference type="ARBA" id="ARBA00004434"/>
    </source>
</evidence>
<comment type="function">
    <text evidence="1">Component of the MICOS complex, a large protein complex of the mitochondrial inner membrane that plays crucial roles in the maintenance of crista junctions, inner membrane architecture, and formation of contact sites to the outer membrane.</text>
</comment>
<keyword evidence="8" id="KW-0472">Membrane</keyword>
<keyword evidence="4" id="KW-0812">Transmembrane</keyword>
<dbReference type="AlphaFoldDB" id="A0A426ZNC8"/>
<comment type="similarity">
    <text evidence="3">Belongs to the MICOS complex subunit Mic10 family.</text>
</comment>
<evidence type="ECO:0000256" key="4">
    <source>
        <dbReference type="ARBA" id="ARBA00022692"/>
    </source>
</evidence>
<evidence type="ECO:0000313" key="9">
    <source>
        <dbReference type="EMBL" id="RRT65486.1"/>
    </source>
</evidence>
<evidence type="ECO:0000256" key="1">
    <source>
        <dbReference type="ARBA" id="ARBA00002689"/>
    </source>
</evidence>
<name>A0A426ZNC8_ENSVE</name>
<evidence type="ECO:0000256" key="8">
    <source>
        <dbReference type="ARBA" id="ARBA00023136"/>
    </source>
</evidence>
<dbReference type="InterPro" id="IPR007512">
    <property type="entry name" value="Mic10"/>
</dbReference>
<keyword evidence="7" id="KW-0496">Mitochondrion</keyword>
<evidence type="ECO:0000256" key="7">
    <source>
        <dbReference type="ARBA" id="ARBA00023128"/>
    </source>
</evidence>
<protein>
    <submittedName>
        <fullName evidence="9">Uncharacterized protein</fullName>
    </submittedName>
</protein>
<reference evidence="9 10" key="1">
    <citation type="journal article" date="2014" name="Agronomy (Basel)">
        <title>A Draft Genome Sequence for Ensete ventricosum, the Drought-Tolerant Tree Against Hunger.</title>
        <authorList>
            <person name="Harrison J."/>
            <person name="Moore K.A."/>
            <person name="Paszkiewicz K."/>
            <person name="Jones T."/>
            <person name="Grant M."/>
            <person name="Ambacheew D."/>
            <person name="Muzemil S."/>
            <person name="Studholme D.J."/>
        </authorList>
    </citation>
    <scope>NUCLEOTIDE SEQUENCE [LARGE SCALE GENOMIC DNA]</scope>
</reference>
<proteinExistence type="inferred from homology"/>
<dbReference type="PANTHER" id="PTHR21304">
    <property type="entry name" value="MICOS COMPLEX SUBUNIT MIC10"/>
    <property type="match status" value="1"/>
</dbReference>
<evidence type="ECO:0000313" key="10">
    <source>
        <dbReference type="Proteomes" id="UP000287651"/>
    </source>
</evidence>
<keyword evidence="6" id="KW-1133">Transmembrane helix</keyword>
<dbReference type="EMBL" id="AMZH03005798">
    <property type="protein sequence ID" value="RRT65486.1"/>
    <property type="molecule type" value="Genomic_DNA"/>
</dbReference>
<evidence type="ECO:0000256" key="5">
    <source>
        <dbReference type="ARBA" id="ARBA00022792"/>
    </source>
</evidence>
<dbReference type="Proteomes" id="UP000287651">
    <property type="component" value="Unassembled WGS sequence"/>
</dbReference>
<gene>
    <name evidence="9" type="ORF">B296_00029702</name>
</gene>
<evidence type="ECO:0000256" key="3">
    <source>
        <dbReference type="ARBA" id="ARBA00006792"/>
    </source>
</evidence>
<evidence type="ECO:0000256" key="6">
    <source>
        <dbReference type="ARBA" id="ARBA00022989"/>
    </source>
</evidence>
<dbReference type="GO" id="GO:0061617">
    <property type="term" value="C:MICOS complex"/>
    <property type="evidence" value="ECO:0007669"/>
    <property type="project" value="InterPro"/>
</dbReference>
<dbReference type="PANTHER" id="PTHR21304:SF0">
    <property type="entry name" value="MICOS COMPLEX SUBUNIT MIC10"/>
    <property type="match status" value="1"/>
</dbReference>